<organism evidence="6 7">
    <name type="scientific">Cyclonatronum proteinivorum</name>
    <dbReference type="NCBI Taxonomy" id="1457365"/>
    <lineage>
        <taxon>Bacteria</taxon>
        <taxon>Pseudomonadati</taxon>
        <taxon>Balneolota</taxon>
        <taxon>Balneolia</taxon>
        <taxon>Balneolales</taxon>
        <taxon>Cyclonatronaceae</taxon>
        <taxon>Cyclonatronum</taxon>
    </lineage>
</organism>
<comment type="cofactor">
    <cofactor evidence="1">
        <name>FMN</name>
        <dbReference type="ChEBI" id="CHEBI:58210"/>
    </cofactor>
</comment>
<keyword evidence="2" id="KW-0285">Flavoprotein</keyword>
<gene>
    <name evidence="6" type="ORF">CYPRO_1807</name>
</gene>
<dbReference type="OrthoDB" id="9794638at2"/>
<dbReference type="SUPFAM" id="SSF50475">
    <property type="entry name" value="FMN-binding split barrel"/>
    <property type="match status" value="1"/>
</dbReference>
<dbReference type="InterPro" id="IPR012349">
    <property type="entry name" value="Split_barrel_FMN-bd"/>
</dbReference>
<dbReference type="Proteomes" id="UP000254808">
    <property type="component" value="Chromosome"/>
</dbReference>
<dbReference type="SMART" id="SM00903">
    <property type="entry name" value="Flavin_Reduct"/>
    <property type="match status" value="1"/>
</dbReference>
<evidence type="ECO:0000313" key="7">
    <source>
        <dbReference type="Proteomes" id="UP000254808"/>
    </source>
</evidence>
<dbReference type="Gene3D" id="2.30.110.10">
    <property type="entry name" value="Electron Transport, Fmn-binding Protein, Chain A"/>
    <property type="match status" value="1"/>
</dbReference>
<dbReference type="EMBL" id="CP027806">
    <property type="protein sequence ID" value="AXJ01057.1"/>
    <property type="molecule type" value="Genomic_DNA"/>
</dbReference>
<dbReference type="GO" id="GO:0010181">
    <property type="term" value="F:FMN binding"/>
    <property type="evidence" value="ECO:0007669"/>
    <property type="project" value="InterPro"/>
</dbReference>
<dbReference type="PANTHER" id="PTHR33798:SF5">
    <property type="entry name" value="FLAVIN REDUCTASE LIKE DOMAIN-CONTAINING PROTEIN"/>
    <property type="match status" value="1"/>
</dbReference>
<keyword evidence="3" id="KW-0288">FMN</keyword>
<keyword evidence="7" id="KW-1185">Reference proteome</keyword>
<dbReference type="GO" id="GO:0016646">
    <property type="term" value="F:oxidoreductase activity, acting on the CH-NH group of donors, NAD or NADP as acceptor"/>
    <property type="evidence" value="ECO:0007669"/>
    <property type="project" value="UniProtKB-ARBA"/>
</dbReference>
<comment type="similarity">
    <text evidence="4">Belongs to the flavoredoxin family.</text>
</comment>
<evidence type="ECO:0000256" key="1">
    <source>
        <dbReference type="ARBA" id="ARBA00001917"/>
    </source>
</evidence>
<name>A0A345UKQ5_9BACT</name>
<dbReference type="Pfam" id="PF01613">
    <property type="entry name" value="Flavin_Reduct"/>
    <property type="match status" value="1"/>
</dbReference>
<accession>A0A345UKQ5</accession>
<dbReference type="RefSeq" id="WP_114984289.1">
    <property type="nucleotide sequence ID" value="NZ_CP027806.1"/>
</dbReference>
<sequence>MEINPQEISQQERYKLLIGSVIPRPIAFVSTVSSRGVRNLSPFSYFTVAAVNPMIVVFFPLRFKTGTERKDTVKNIMETRQFVVNIASESITEQLNRTSGIYEEDADEFEISGLTAVASKAVVPPGVAECKIRMECELYEMMAIGEKGSGGSDAIFGKVLHYYADDDLIAGYKIDEQQLNPISRLGGLKYGMIGNIKELPRP</sequence>
<dbReference type="InterPro" id="IPR002563">
    <property type="entry name" value="Flavin_Rdtase-like_dom"/>
</dbReference>
<dbReference type="PANTHER" id="PTHR33798">
    <property type="entry name" value="FLAVOPROTEIN OXYGENASE"/>
    <property type="match status" value="1"/>
</dbReference>
<evidence type="ECO:0000256" key="4">
    <source>
        <dbReference type="ARBA" id="ARBA00038054"/>
    </source>
</evidence>
<evidence type="ECO:0000256" key="2">
    <source>
        <dbReference type="ARBA" id="ARBA00022630"/>
    </source>
</evidence>
<evidence type="ECO:0000259" key="5">
    <source>
        <dbReference type="SMART" id="SM00903"/>
    </source>
</evidence>
<evidence type="ECO:0000313" key="6">
    <source>
        <dbReference type="EMBL" id="AXJ01057.1"/>
    </source>
</evidence>
<dbReference type="KEGG" id="cprv:CYPRO_1807"/>
<reference evidence="6 7" key="1">
    <citation type="submission" date="2018-03" db="EMBL/GenBank/DDBJ databases">
        <title>Phenotypic and genomic properties of Cyclonatronum proteinivorum gen. nov., sp. nov., a haloalkaliphilic bacteroidete from soda lakes possessing Na+-translocating rhodopsin.</title>
        <authorList>
            <person name="Toshchakov S.V."/>
            <person name="Korzhenkov A."/>
            <person name="Samarov N.I."/>
            <person name="Kublanov I.V."/>
            <person name="Muntyan M.S."/>
            <person name="Sorokin D.Y."/>
        </authorList>
    </citation>
    <scope>NUCLEOTIDE SEQUENCE [LARGE SCALE GENOMIC DNA]</scope>
    <source>
        <strain evidence="6 7">Omega</strain>
    </source>
</reference>
<proteinExistence type="inferred from homology"/>
<evidence type="ECO:0000256" key="3">
    <source>
        <dbReference type="ARBA" id="ARBA00022643"/>
    </source>
</evidence>
<feature type="domain" description="Flavin reductase like" evidence="5">
    <location>
        <begin position="19"/>
        <end position="174"/>
    </location>
</feature>
<dbReference type="AlphaFoldDB" id="A0A345UKQ5"/>
<protein>
    <submittedName>
        <fullName evidence="6">NADH-FMN oxidoreductase RutF, flavin reductase (DIM6/NTAB) family</fullName>
    </submittedName>
</protein>